<reference evidence="3 4" key="1">
    <citation type="journal article" date="2014" name="PLoS ONE">
        <title>Global Analysis of Gene Expression Profiles in Physic Nut (Jatropha curcas L.) Seedlings Exposed to Salt Stress.</title>
        <authorList>
            <person name="Zhang L."/>
            <person name="Zhang C."/>
            <person name="Wu P."/>
            <person name="Chen Y."/>
            <person name="Li M."/>
            <person name="Jiang H."/>
            <person name="Wu G."/>
        </authorList>
    </citation>
    <scope>NUCLEOTIDE SEQUENCE [LARGE SCALE GENOMIC DNA]</scope>
    <source>
        <strain evidence="4">cv. GZQX0401</strain>
        <tissue evidence="3">Young leaves</tissue>
    </source>
</reference>
<name>A0A067KX52_JATCU</name>
<evidence type="ECO:0000259" key="2">
    <source>
        <dbReference type="Pfam" id="PF13968"/>
    </source>
</evidence>
<keyword evidence="1" id="KW-0472">Membrane</keyword>
<gene>
    <name evidence="3" type="ORF">JCGZ_24701</name>
</gene>
<protein>
    <recommendedName>
        <fullName evidence="2">DUF4220 domain-containing protein</fullName>
    </recommendedName>
</protein>
<dbReference type="InterPro" id="IPR007658">
    <property type="entry name" value="DUF594"/>
</dbReference>
<feature type="transmembrane region" description="Helical" evidence="1">
    <location>
        <begin position="89"/>
        <end position="108"/>
    </location>
</feature>
<feature type="transmembrane region" description="Helical" evidence="1">
    <location>
        <begin position="141"/>
        <end position="159"/>
    </location>
</feature>
<dbReference type="STRING" id="180498.A0A067KX52"/>
<evidence type="ECO:0000313" key="3">
    <source>
        <dbReference type="EMBL" id="KDP40702.1"/>
    </source>
</evidence>
<feature type="transmembrane region" description="Helical" evidence="1">
    <location>
        <begin position="48"/>
        <end position="69"/>
    </location>
</feature>
<feature type="transmembrane region" description="Helical" evidence="1">
    <location>
        <begin position="17"/>
        <end position="36"/>
    </location>
</feature>
<feature type="transmembrane region" description="Helical" evidence="1">
    <location>
        <begin position="280"/>
        <end position="301"/>
    </location>
</feature>
<dbReference type="InterPro" id="IPR025315">
    <property type="entry name" value="DUF4220"/>
</dbReference>
<proteinExistence type="predicted"/>
<keyword evidence="1" id="KW-1133">Transmembrane helix</keyword>
<organism evidence="3 4">
    <name type="scientific">Jatropha curcas</name>
    <name type="common">Barbados nut</name>
    <dbReference type="NCBI Taxonomy" id="180498"/>
    <lineage>
        <taxon>Eukaryota</taxon>
        <taxon>Viridiplantae</taxon>
        <taxon>Streptophyta</taxon>
        <taxon>Embryophyta</taxon>
        <taxon>Tracheophyta</taxon>
        <taxon>Spermatophyta</taxon>
        <taxon>Magnoliopsida</taxon>
        <taxon>eudicotyledons</taxon>
        <taxon>Gunneridae</taxon>
        <taxon>Pentapetalae</taxon>
        <taxon>rosids</taxon>
        <taxon>fabids</taxon>
        <taxon>Malpighiales</taxon>
        <taxon>Euphorbiaceae</taxon>
        <taxon>Crotonoideae</taxon>
        <taxon>Jatropheae</taxon>
        <taxon>Jatropha</taxon>
    </lineage>
</organism>
<sequence length="686" mass="78307">MQIFPGSLVKLWNGWEIRALVLSSLLLQITLIVFGARRKYIAGMWISFIVWLAYLSADWLATVALGVLASSQDNDPNNFSTNPNYLIHAFWAPFLLLHLGGPDTITSYSLEDNELWLRHLLGLLIEVSVAFFVYLRSWSNSALTFIAMPVFIAGLVKYGERTWVLRCSSTKRLQESLLSLLSSVPSNTTNGGAKDKKILPRGPCPPPSANFFHRAHYLFKMSLYLFEDLTLRFSELKDSHSLISSVNSSEEAFKLVEVELGLIYDQLYTKAPIVYSKLGLLLRSVSLLSSFTALVVFSITIDGHQEYSTVDIALTYLLLVGAIVLEVHAMVHLIFSDQTMIWLSKSGSPPTNSISRTVNFLHMNCRSGKRWSGLMGQYNLINSCLKNDPPEWLKYFGIDEMIKHFDINLVNVNADVKDAIFNHIRKKGNQIVDEIANPRELDEIKVADEMFSAQMLRDSLLFLRGIGPLQAKREFLEGPERFTQVVPFSNSILIWHIATDICYYRDLDDQTHRNKDYSKHKLSKTLSDYMLHILVFNPNSLSKENRNRYAYRDTKKAIEDFLFKGDIGKKTSYSEKEACLKILEANFTDEDVERQIIAGENKNSMLFSGFLLAEELQTKEFEEKWDVLSEVWIEMIAYAASHCERKEHAQKLRTGGDLLTHVCLLMAHFGLNRQLKEARPFEFPLS</sequence>
<dbReference type="KEGG" id="jcu:105631675"/>
<dbReference type="Pfam" id="PF13968">
    <property type="entry name" value="DUF4220"/>
    <property type="match status" value="1"/>
</dbReference>
<keyword evidence="1" id="KW-0812">Transmembrane</keyword>
<dbReference type="Pfam" id="PF04578">
    <property type="entry name" value="DUF594"/>
    <property type="match status" value="1"/>
</dbReference>
<dbReference type="AlphaFoldDB" id="A0A067KX52"/>
<feature type="transmembrane region" description="Helical" evidence="1">
    <location>
        <begin position="115"/>
        <end position="135"/>
    </location>
</feature>
<evidence type="ECO:0000256" key="1">
    <source>
        <dbReference type="SAM" id="Phobius"/>
    </source>
</evidence>
<dbReference type="OrthoDB" id="841045at2759"/>
<accession>A0A067KX52</accession>
<feature type="domain" description="DUF4220" evidence="2">
    <location>
        <begin position="51"/>
        <end position="382"/>
    </location>
</feature>
<dbReference type="Proteomes" id="UP000027138">
    <property type="component" value="Unassembled WGS sequence"/>
</dbReference>
<evidence type="ECO:0000313" key="4">
    <source>
        <dbReference type="Proteomes" id="UP000027138"/>
    </source>
</evidence>
<dbReference type="EMBL" id="KK914327">
    <property type="protein sequence ID" value="KDP40702.1"/>
    <property type="molecule type" value="Genomic_DNA"/>
</dbReference>
<keyword evidence="4" id="KW-1185">Reference proteome</keyword>
<dbReference type="PANTHER" id="PTHR31325">
    <property type="entry name" value="OS01G0798800 PROTEIN-RELATED"/>
    <property type="match status" value="1"/>
</dbReference>
<feature type="transmembrane region" description="Helical" evidence="1">
    <location>
        <begin position="313"/>
        <end position="335"/>
    </location>
</feature>